<name>A0A0F9QPG5_9ZZZZ</name>
<dbReference type="GO" id="GO:0005524">
    <property type="term" value="F:ATP binding"/>
    <property type="evidence" value="ECO:0007669"/>
    <property type="project" value="InterPro"/>
</dbReference>
<sequence length="211" mass="23881">MDDSKKPTPDPSLARLEEVVCEGLAKSSGAYSWDENLLGRDERHEAVHSLAKQIGARYATATLGNYEIYDSRQTVIIERLKRFADEMPKHLRGGSGLMLFGRPGTGKDHVMAALLKLAITRHRLRVVWYDGGDLLDDIADAITTDRWREFRRGLWAPHVLAISDPVPVRGEFSQSQLRRLRDLIDRRYRLGVSTWITTNIDRQADAEAALT</sequence>
<gene>
    <name evidence="2" type="ORF">LCGC14_0990090</name>
</gene>
<evidence type="ECO:0000259" key="1">
    <source>
        <dbReference type="Pfam" id="PF01695"/>
    </source>
</evidence>
<comment type="caution">
    <text evidence="2">The sequence shown here is derived from an EMBL/GenBank/DDBJ whole genome shotgun (WGS) entry which is preliminary data.</text>
</comment>
<dbReference type="Pfam" id="PF01695">
    <property type="entry name" value="IstB_IS21"/>
    <property type="match status" value="1"/>
</dbReference>
<organism evidence="2">
    <name type="scientific">marine sediment metagenome</name>
    <dbReference type="NCBI Taxonomy" id="412755"/>
    <lineage>
        <taxon>unclassified sequences</taxon>
        <taxon>metagenomes</taxon>
        <taxon>ecological metagenomes</taxon>
    </lineage>
</organism>
<dbReference type="Gene3D" id="3.40.50.300">
    <property type="entry name" value="P-loop containing nucleotide triphosphate hydrolases"/>
    <property type="match status" value="1"/>
</dbReference>
<dbReference type="EMBL" id="LAZR01003753">
    <property type="protein sequence ID" value="KKN15046.1"/>
    <property type="molecule type" value="Genomic_DNA"/>
</dbReference>
<dbReference type="AlphaFoldDB" id="A0A0F9QPG5"/>
<feature type="domain" description="IstB-like ATP-binding" evidence="1">
    <location>
        <begin position="93"/>
        <end position="200"/>
    </location>
</feature>
<evidence type="ECO:0000313" key="2">
    <source>
        <dbReference type="EMBL" id="KKN15046.1"/>
    </source>
</evidence>
<accession>A0A0F9QPG5</accession>
<reference evidence="2" key="1">
    <citation type="journal article" date="2015" name="Nature">
        <title>Complex archaea that bridge the gap between prokaryotes and eukaryotes.</title>
        <authorList>
            <person name="Spang A."/>
            <person name="Saw J.H."/>
            <person name="Jorgensen S.L."/>
            <person name="Zaremba-Niedzwiedzka K."/>
            <person name="Martijn J."/>
            <person name="Lind A.E."/>
            <person name="van Eijk R."/>
            <person name="Schleper C."/>
            <person name="Guy L."/>
            <person name="Ettema T.J."/>
        </authorList>
    </citation>
    <scope>NUCLEOTIDE SEQUENCE</scope>
</reference>
<dbReference type="SUPFAM" id="SSF52540">
    <property type="entry name" value="P-loop containing nucleoside triphosphate hydrolases"/>
    <property type="match status" value="1"/>
</dbReference>
<dbReference type="InterPro" id="IPR027417">
    <property type="entry name" value="P-loop_NTPase"/>
</dbReference>
<proteinExistence type="predicted"/>
<protein>
    <recommendedName>
        <fullName evidence="1">IstB-like ATP-binding domain-containing protein</fullName>
    </recommendedName>
</protein>
<feature type="non-terminal residue" evidence="2">
    <location>
        <position position="211"/>
    </location>
</feature>
<dbReference type="InterPro" id="IPR002611">
    <property type="entry name" value="IstB_ATP-bd"/>
</dbReference>